<feature type="binding site" evidence="10">
    <location>
        <position position="227"/>
    </location>
    <ligand>
        <name>S-adenosyl-L-methionine</name>
        <dbReference type="ChEBI" id="CHEBI:59789"/>
    </ligand>
</feature>
<dbReference type="GO" id="GO:0070901">
    <property type="term" value="P:mitochondrial tRNA methylation"/>
    <property type="evidence" value="ECO:0007669"/>
    <property type="project" value="TreeGrafter"/>
</dbReference>
<dbReference type="Pfam" id="PF25133">
    <property type="entry name" value="TYW2_N_2"/>
    <property type="match status" value="1"/>
</dbReference>
<dbReference type="InterPro" id="IPR025792">
    <property type="entry name" value="tRNA_Gua_MeTrfase_euk"/>
</dbReference>
<dbReference type="EC" id="2.1.1.228" evidence="10"/>
<keyword evidence="8 10" id="KW-0539">Nucleus</keyword>
<dbReference type="Gene3D" id="3.40.50.150">
    <property type="entry name" value="Vaccinia Virus protein VP39"/>
    <property type="match status" value="1"/>
</dbReference>
<keyword evidence="6 10" id="KW-0819">tRNA processing</keyword>
<accession>A0A8E2EYY6</accession>
<organism evidence="12 13">
    <name type="scientific">Glonium stellatum</name>
    <dbReference type="NCBI Taxonomy" id="574774"/>
    <lineage>
        <taxon>Eukaryota</taxon>
        <taxon>Fungi</taxon>
        <taxon>Dikarya</taxon>
        <taxon>Ascomycota</taxon>
        <taxon>Pezizomycotina</taxon>
        <taxon>Dothideomycetes</taxon>
        <taxon>Pleosporomycetidae</taxon>
        <taxon>Gloniales</taxon>
        <taxon>Gloniaceae</taxon>
        <taxon>Glonium</taxon>
    </lineage>
</organism>
<gene>
    <name evidence="10" type="primary">TRM5</name>
    <name evidence="12" type="ORF">AOQ84DRAFT_398676</name>
</gene>
<evidence type="ECO:0000256" key="5">
    <source>
        <dbReference type="ARBA" id="ARBA00022691"/>
    </source>
</evidence>
<evidence type="ECO:0000256" key="4">
    <source>
        <dbReference type="ARBA" id="ARBA00022679"/>
    </source>
</evidence>
<name>A0A8E2EYY6_9PEZI</name>
<evidence type="ECO:0000256" key="8">
    <source>
        <dbReference type="ARBA" id="ARBA00023242"/>
    </source>
</evidence>
<evidence type="ECO:0000256" key="6">
    <source>
        <dbReference type="ARBA" id="ARBA00022694"/>
    </source>
</evidence>
<feature type="domain" description="SAM-dependent methyltransferase TRM5/TYW2-type" evidence="11">
    <location>
        <begin position="136"/>
        <end position="453"/>
    </location>
</feature>
<evidence type="ECO:0000259" key="11">
    <source>
        <dbReference type="PROSITE" id="PS51684"/>
    </source>
</evidence>
<dbReference type="GO" id="GO:0052906">
    <property type="term" value="F:tRNA (guanine(37)-N1)-methyltransferase activity"/>
    <property type="evidence" value="ECO:0007669"/>
    <property type="project" value="UniProtKB-UniRule"/>
</dbReference>
<dbReference type="FunFam" id="3.30.300.110:FF:000001">
    <property type="entry name" value="tRNA (guanine(37)-N1)-methyltransferase"/>
    <property type="match status" value="1"/>
</dbReference>
<dbReference type="InterPro" id="IPR056743">
    <property type="entry name" value="TRM5-TYW2-like_MTfase"/>
</dbReference>
<evidence type="ECO:0000313" key="12">
    <source>
        <dbReference type="EMBL" id="OCL07106.1"/>
    </source>
</evidence>
<dbReference type="HAMAP" id="MF_03152">
    <property type="entry name" value="TRM5"/>
    <property type="match status" value="1"/>
</dbReference>
<dbReference type="GO" id="GO:0002939">
    <property type="term" value="P:tRNA N1-guanine methylation"/>
    <property type="evidence" value="ECO:0007669"/>
    <property type="project" value="TreeGrafter"/>
</dbReference>
<keyword evidence="2 10" id="KW-0963">Cytoplasm</keyword>
<sequence>MFRPPINRSMRTLDRAFFKKTIPTSAARILDNKDISFCRKALENSKEALIQSRIAPIRPDPVEEKAQRGGRCIILRPEIKHNDLQTWSSKLRELHANGTVGVIPYELHLDYSYWTYSDIVQAILPDEEGDELPTGFSLVGHVAHLNLRDRYLPYKHLIANILRDKNPTVETVINKLDRVGEENEYRTFQYEVLVGADDLNVEVHEQGCAFRFDFAKVYWNSRLHTEHERLVSIFNEGDAICDVMAGVGPFAVPAGKKRAFVWANDLNPESYASLNDAIKRNKVVDFVRPFNSNGYDFIHTATASLLQTTHSVSIYPKAKASRNSASVTTPNPPTPLKTIIQPRVFSHYVMNLPASALTFLPSFIGLYSNVPSSSSDIRKLFTPYTSVSLPMIHAYCFSTKSDDNVAQAHEICAEISRQLGHEITPSTPETQIWDVRDVAPKKRMFCASFRLPAEVAFRMTEGAGGI</sequence>
<comment type="subcellular location">
    <subcellularLocation>
        <location evidence="10">Mitochondrion matrix</location>
    </subcellularLocation>
    <subcellularLocation>
        <location evidence="10">Nucleus</location>
    </subcellularLocation>
    <subcellularLocation>
        <location evidence="10">Cytoplasm</location>
    </subcellularLocation>
    <text evidence="10">Predominantly in the mitochondria and in the nucleus.</text>
</comment>
<dbReference type="OrthoDB" id="408788at2759"/>
<evidence type="ECO:0000256" key="2">
    <source>
        <dbReference type="ARBA" id="ARBA00022490"/>
    </source>
</evidence>
<dbReference type="Pfam" id="PF02475">
    <property type="entry name" value="TRM5-TYW2_MTfase"/>
    <property type="match status" value="1"/>
</dbReference>
<evidence type="ECO:0000256" key="10">
    <source>
        <dbReference type="HAMAP-Rule" id="MF_03152"/>
    </source>
</evidence>
<dbReference type="GO" id="GO:0005634">
    <property type="term" value="C:nucleus"/>
    <property type="evidence" value="ECO:0007669"/>
    <property type="project" value="UniProtKB-SubCell"/>
</dbReference>
<dbReference type="GO" id="GO:0005759">
    <property type="term" value="C:mitochondrial matrix"/>
    <property type="evidence" value="ECO:0007669"/>
    <property type="project" value="UniProtKB-SubCell"/>
</dbReference>
<dbReference type="PANTHER" id="PTHR23245">
    <property type="entry name" value="TRNA METHYLTRANSFERASE"/>
    <property type="match status" value="1"/>
</dbReference>
<reference evidence="12 13" key="1">
    <citation type="journal article" date="2016" name="Nat. Commun.">
        <title>Ectomycorrhizal ecology is imprinted in the genome of the dominant symbiotic fungus Cenococcum geophilum.</title>
        <authorList>
            <consortium name="DOE Joint Genome Institute"/>
            <person name="Peter M."/>
            <person name="Kohler A."/>
            <person name="Ohm R.A."/>
            <person name="Kuo A."/>
            <person name="Krutzmann J."/>
            <person name="Morin E."/>
            <person name="Arend M."/>
            <person name="Barry K.W."/>
            <person name="Binder M."/>
            <person name="Choi C."/>
            <person name="Clum A."/>
            <person name="Copeland A."/>
            <person name="Grisel N."/>
            <person name="Haridas S."/>
            <person name="Kipfer T."/>
            <person name="LaButti K."/>
            <person name="Lindquist E."/>
            <person name="Lipzen A."/>
            <person name="Maire R."/>
            <person name="Meier B."/>
            <person name="Mihaltcheva S."/>
            <person name="Molinier V."/>
            <person name="Murat C."/>
            <person name="Poggeler S."/>
            <person name="Quandt C.A."/>
            <person name="Sperisen C."/>
            <person name="Tritt A."/>
            <person name="Tisserant E."/>
            <person name="Crous P.W."/>
            <person name="Henrissat B."/>
            <person name="Nehls U."/>
            <person name="Egli S."/>
            <person name="Spatafora J.W."/>
            <person name="Grigoriev I.V."/>
            <person name="Martin F.M."/>
        </authorList>
    </citation>
    <scope>NUCLEOTIDE SEQUENCE [LARGE SCALE GENOMIC DNA]</scope>
    <source>
        <strain evidence="12 13">CBS 207.34</strain>
    </source>
</reference>
<evidence type="ECO:0000256" key="7">
    <source>
        <dbReference type="ARBA" id="ARBA00023128"/>
    </source>
</evidence>
<comment type="caution">
    <text evidence="10">Lacks conserved residue(s) required for the propagation of feature annotation.</text>
</comment>
<comment type="similarity">
    <text evidence="1">Belongs to the class I-like SAM-binding methyltransferase superfamily. TRM5/TYW2 family.</text>
</comment>
<dbReference type="InterPro" id="IPR029063">
    <property type="entry name" value="SAM-dependent_MTases_sf"/>
</dbReference>
<evidence type="ECO:0000256" key="9">
    <source>
        <dbReference type="ARBA" id="ARBA00047783"/>
    </source>
</evidence>
<comment type="catalytic activity">
    <reaction evidence="9 10">
        <text>guanosine(37) in tRNA + S-adenosyl-L-methionine = N(1)-methylguanosine(37) in tRNA + S-adenosyl-L-homocysteine + H(+)</text>
        <dbReference type="Rhea" id="RHEA:36899"/>
        <dbReference type="Rhea" id="RHEA-COMP:10145"/>
        <dbReference type="Rhea" id="RHEA-COMP:10147"/>
        <dbReference type="ChEBI" id="CHEBI:15378"/>
        <dbReference type="ChEBI" id="CHEBI:57856"/>
        <dbReference type="ChEBI" id="CHEBI:59789"/>
        <dbReference type="ChEBI" id="CHEBI:73542"/>
        <dbReference type="ChEBI" id="CHEBI:74269"/>
        <dbReference type="EC" id="2.1.1.228"/>
    </reaction>
</comment>
<dbReference type="Gene3D" id="3.30.300.110">
    <property type="entry name" value="Met-10+ protein-like domains"/>
    <property type="match status" value="1"/>
</dbReference>
<keyword evidence="5 10" id="KW-0949">S-adenosyl-L-methionine</keyword>
<comment type="subunit">
    <text evidence="10">Monomer.</text>
</comment>
<dbReference type="PANTHER" id="PTHR23245:SF36">
    <property type="entry name" value="TRNA (GUANINE(37)-N1)-METHYLTRANSFERASE"/>
    <property type="match status" value="1"/>
</dbReference>
<evidence type="ECO:0000313" key="13">
    <source>
        <dbReference type="Proteomes" id="UP000250140"/>
    </source>
</evidence>
<feature type="binding site" evidence="10">
    <location>
        <position position="351"/>
    </location>
    <ligand>
        <name>S-adenosyl-L-methionine</name>
        <dbReference type="ChEBI" id="CHEBI:59789"/>
    </ligand>
</feature>
<keyword evidence="7 10" id="KW-0496">Mitochondrion</keyword>
<feature type="binding site" evidence="10">
    <location>
        <begin position="265"/>
        <end position="266"/>
    </location>
    <ligand>
        <name>S-adenosyl-L-methionine</name>
        <dbReference type="ChEBI" id="CHEBI:59789"/>
    </ligand>
</feature>
<dbReference type="AlphaFoldDB" id="A0A8E2EYY6"/>
<protein>
    <recommendedName>
        <fullName evidence="10">tRNA (guanine(37)-N1)-methyltransferase</fullName>
        <ecNumber evidence="10">2.1.1.228</ecNumber>
    </recommendedName>
    <alternativeName>
        <fullName evidence="10">M1G-methyltransferase</fullName>
    </alternativeName>
    <alternativeName>
        <fullName evidence="10">tRNA [GM37] methyltransferase</fullName>
    </alternativeName>
    <alternativeName>
        <fullName evidence="10">tRNA methyltransferase 5</fullName>
    </alternativeName>
</protein>
<keyword evidence="4 10" id="KW-0808">Transferase</keyword>
<proteinExistence type="inferred from homology"/>
<dbReference type="Proteomes" id="UP000250140">
    <property type="component" value="Unassembled WGS sequence"/>
</dbReference>
<dbReference type="EMBL" id="KV749929">
    <property type="protein sequence ID" value="OCL07106.1"/>
    <property type="molecule type" value="Genomic_DNA"/>
</dbReference>
<comment type="function">
    <text evidence="10">Specifically methylates the N1 position of guanosine-37 in various cytoplasmic and mitochondrial tRNAs. Methylation is not dependent on the nature of the nucleoside 5' of the target nucleoside. This is the first step in the biosynthesis of wybutosine (yW), a modified base adjacent to the anticodon of tRNAs and required for accurate decoding.</text>
</comment>
<dbReference type="InterPro" id="IPR056744">
    <property type="entry name" value="TRM5/TYW2-like_N"/>
</dbReference>
<evidence type="ECO:0000256" key="1">
    <source>
        <dbReference type="ARBA" id="ARBA00009775"/>
    </source>
</evidence>
<keyword evidence="13" id="KW-1185">Reference proteome</keyword>
<dbReference type="PROSITE" id="PS51684">
    <property type="entry name" value="SAM_MT_TRM5_TYW2"/>
    <property type="match status" value="1"/>
</dbReference>
<dbReference type="SUPFAM" id="SSF53335">
    <property type="entry name" value="S-adenosyl-L-methionine-dependent methyltransferases"/>
    <property type="match status" value="1"/>
</dbReference>
<comment type="similarity">
    <text evidence="10">Belongs to the TRM5 / TYW2 family.</text>
</comment>
<dbReference type="InterPro" id="IPR030382">
    <property type="entry name" value="MeTrfase_TRM5/TYW2"/>
</dbReference>
<evidence type="ECO:0000256" key="3">
    <source>
        <dbReference type="ARBA" id="ARBA00022603"/>
    </source>
</evidence>
<keyword evidence="3 10" id="KW-0489">Methyltransferase</keyword>